<dbReference type="AlphaFoldDB" id="A0A7K1FJH8"/>
<dbReference type="PANTHER" id="PTHR43233">
    <property type="entry name" value="FAMILY N-ACETYLTRANSFERASE, PUTATIVE (AFU_ORTHOLOGUE AFUA_6G03350)-RELATED"/>
    <property type="match status" value="1"/>
</dbReference>
<dbReference type="InterPro" id="IPR000182">
    <property type="entry name" value="GNAT_dom"/>
</dbReference>
<dbReference type="EMBL" id="WLYK01000002">
    <property type="protein sequence ID" value="MTD14281.1"/>
    <property type="molecule type" value="Genomic_DNA"/>
</dbReference>
<feature type="region of interest" description="Disordered" evidence="1">
    <location>
        <begin position="1"/>
        <end position="30"/>
    </location>
</feature>
<sequence>MAGAAVPRHPARGVARQQPPDHRGGGRTWWCTRSGSAPGAERVVGFVTAVSDGVLAAYLPLLEVLPEFQGQGIGSELVRRMLDLLGGLYMVDVVTDPDVVPFYERFGMVPGTALMLRRRDLLR</sequence>
<dbReference type="InterPro" id="IPR016181">
    <property type="entry name" value="Acyl_CoA_acyltransferase"/>
</dbReference>
<keyword evidence="4" id="KW-1185">Reference proteome</keyword>
<dbReference type="PANTHER" id="PTHR43233:SF1">
    <property type="entry name" value="FAMILY N-ACETYLTRANSFERASE, PUTATIVE (AFU_ORTHOLOGUE AFUA_6G03350)-RELATED"/>
    <property type="match status" value="1"/>
</dbReference>
<accession>A0A7K1FJH8</accession>
<comment type="caution">
    <text evidence="3">The sequence shown here is derived from an EMBL/GenBank/DDBJ whole genome shotgun (WGS) entry which is preliminary data.</text>
</comment>
<organism evidence="3 4">
    <name type="scientific">Nakamurella alba</name>
    <dbReference type="NCBI Taxonomy" id="2665158"/>
    <lineage>
        <taxon>Bacteria</taxon>
        <taxon>Bacillati</taxon>
        <taxon>Actinomycetota</taxon>
        <taxon>Actinomycetes</taxon>
        <taxon>Nakamurellales</taxon>
        <taxon>Nakamurellaceae</taxon>
        <taxon>Nakamurella</taxon>
    </lineage>
</organism>
<evidence type="ECO:0000256" key="1">
    <source>
        <dbReference type="SAM" id="MobiDB-lite"/>
    </source>
</evidence>
<evidence type="ECO:0000313" key="3">
    <source>
        <dbReference type="EMBL" id="MTD14281.1"/>
    </source>
</evidence>
<gene>
    <name evidence="3" type="ORF">GIS00_10010</name>
</gene>
<dbReference type="CDD" id="cd04301">
    <property type="entry name" value="NAT_SF"/>
    <property type="match status" value="1"/>
</dbReference>
<protein>
    <submittedName>
        <fullName evidence="3">GNAT family N-acetyltransferase</fullName>
    </submittedName>
</protein>
<keyword evidence="3" id="KW-0808">Transferase</keyword>
<name>A0A7K1FJH8_9ACTN</name>
<dbReference type="Pfam" id="PF00583">
    <property type="entry name" value="Acetyltransf_1"/>
    <property type="match status" value="1"/>
</dbReference>
<evidence type="ECO:0000259" key="2">
    <source>
        <dbReference type="PROSITE" id="PS51186"/>
    </source>
</evidence>
<feature type="domain" description="N-acetyltransferase" evidence="2">
    <location>
        <begin position="1"/>
        <end position="123"/>
    </location>
</feature>
<dbReference type="Proteomes" id="UP000460221">
    <property type="component" value="Unassembled WGS sequence"/>
</dbReference>
<dbReference type="InterPro" id="IPR053144">
    <property type="entry name" value="Acetyltransferase_Butenolide"/>
</dbReference>
<dbReference type="PROSITE" id="PS51186">
    <property type="entry name" value="GNAT"/>
    <property type="match status" value="1"/>
</dbReference>
<evidence type="ECO:0000313" key="4">
    <source>
        <dbReference type="Proteomes" id="UP000460221"/>
    </source>
</evidence>
<dbReference type="GO" id="GO:0016747">
    <property type="term" value="F:acyltransferase activity, transferring groups other than amino-acyl groups"/>
    <property type="evidence" value="ECO:0007669"/>
    <property type="project" value="InterPro"/>
</dbReference>
<proteinExistence type="predicted"/>
<reference evidence="3 4" key="1">
    <citation type="submission" date="2019-11" db="EMBL/GenBank/DDBJ databases">
        <authorList>
            <person name="Jiang L.-Q."/>
        </authorList>
    </citation>
    <scope>NUCLEOTIDE SEQUENCE [LARGE SCALE GENOMIC DNA]</scope>
    <source>
        <strain evidence="3 4">YIM 132087</strain>
    </source>
</reference>
<dbReference type="SUPFAM" id="SSF55729">
    <property type="entry name" value="Acyl-CoA N-acyltransferases (Nat)"/>
    <property type="match status" value="1"/>
</dbReference>
<dbReference type="Gene3D" id="3.40.630.30">
    <property type="match status" value="1"/>
</dbReference>